<evidence type="ECO:0000256" key="2">
    <source>
        <dbReference type="ARBA" id="ARBA00008873"/>
    </source>
</evidence>
<dbReference type="GO" id="GO:0005739">
    <property type="term" value="C:mitochondrion"/>
    <property type="evidence" value="ECO:0007669"/>
    <property type="project" value="UniProtKB-ARBA"/>
</dbReference>
<comment type="similarity">
    <text evidence="2">Belongs to the cation diffusion facilitator (CDF) transporter (TC 2.A.4) family. SLC30A subfamily.</text>
</comment>
<evidence type="ECO:0000256" key="5">
    <source>
        <dbReference type="ARBA" id="ARBA00022496"/>
    </source>
</evidence>
<dbReference type="InterPro" id="IPR027469">
    <property type="entry name" value="Cation_efflux_TMD_sf"/>
</dbReference>
<dbReference type="EMBL" id="BTGD01000003">
    <property type="protein sequence ID" value="GMM54540.1"/>
    <property type="molecule type" value="Genomic_DNA"/>
</dbReference>
<proteinExistence type="inferred from homology"/>
<dbReference type="Gene3D" id="1.20.1510.10">
    <property type="entry name" value="Cation efflux protein transmembrane domain"/>
    <property type="match status" value="1"/>
</dbReference>
<dbReference type="SUPFAM" id="SSF161111">
    <property type="entry name" value="Cation efflux protein transmembrane domain-like"/>
    <property type="match status" value="1"/>
</dbReference>
<dbReference type="GO" id="GO:0008324">
    <property type="term" value="F:monoatomic cation transmembrane transporter activity"/>
    <property type="evidence" value="ECO:0007669"/>
    <property type="project" value="InterPro"/>
</dbReference>
<dbReference type="FunFam" id="1.20.1510.10:FF:000013">
    <property type="entry name" value="Cation efflux family protein"/>
    <property type="match status" value="1"/>
</dbReference>
<evidence type="ECO:0000256" key="3">
    <source>
        <dbReference type="ARBA" id="ARBA00022434"/>
    </source>
</evidence>
<dbReference type="NCBIfam" id="TIGR01297">
    <property type="entry name" value="CDF"/>
    <property type="match status" value="1"/>
</dbReference>
<keyword evidence="8" id="KW-0406">Ion transport</keyword>
<comment type="function">
    <text evidence="10">Mitochondrial metal transporter involved in mitochondrial iron accumulation.</text>
</comment>
<evidence type="ECO:0000313" key="14">
    <source>
        <dbReference type="Proteomes" id="UP001377567"/>
    </source>
</evidence>
<evidence type="ECO:0000256" key="8">
    <source>
        <dbReference type="ARBA" id="ARBA00023065"/>
    </source>
</evidence>
<keyword evidence="14" id="KW-1185">Reference proteome</keyword>
<dbReference type="Proteomes" id="UP001377567">
    <property type="component" value="Unassembled WGS sequence"/>
</dbReference>
<dbReference type="PANTHER" id="PTHR43840:SF15">
    <property type="entry name" value="MITOCHONDRIAL METAL TRANSPORTER 1-RELATED"/>
    <property type="match status" value="1"/>
</dbReference>
<sequence length="428" mass="45885">MIQGSSKDGDVHSHAHSHDEPFVKSLLNGLYSHTHSHQPEGHSHAHSHSHSHTHANPLLVLDRDTIRRDAGVRVTWMGLGVNVAIAAGKFAGGIAFHSQALFADSIHALSDMVSDLLTLLSVRLAAGKPSPDYPFGYGKIETVGSLAVSTILMTAGLSIGWSSLCAILGPAIPHSIVDSLAALGGEAHAHAHAHSHIHAPQDITDINAAWIAALSIAAKEWIFRATKRVALATHSNVLLANAWHHRVDSLTSLVALVTISSGYLFSMQSLDMLGGLIVSALVVKAGAEGMRTAVSELVDRAVEHESEHYVQIQTLIRQALQKGSSAGIAHLSLSELVVLQSGPNLIAHARVTVPRGSDLQYSIACLASVSKKLRAELDHDVANFKDLQVEYREETEEPRVVKLTPHTHAPAHSHSHSHSHSHGHEHQH</sequence>
<feature type="region of interest" description="Disordered" evidence="11">
    <location>
        <begin position="407"/>
        <end position="428"/>
    </location>
</feature>
<evidence type="ECO:0000256" key="10">
    <source>
        <dbReference type="ARBA" id="ARBA00055037"/>
    </source>
</evidence>
<name>A0AAV5RSV8_MAUHU</name>
<dbReference type="GO" id="GO:0006826">
    <property type="term" value="P:iron ion transport"/>
    <property type="evidence" value="ECO:0007669"/>
    <property type="project" value="UniProtKB-KW"/>
</dbReference>
<evidence type="ECO:0000256" key="6">
    <source>
        <dbReference type="ARBA" id="ARBA00022692"/>
    </source>
</evidence>
<evidence type="ECO:0000256" key="9">
    <source>
        <dbReference type="ARBA" id="ARBA00023136"/>
    </source>
</evidence>
<keyword evidence="5" id="KW-0410">Iron transport</keyword>
<dbReference type="GO" id="GO:0006879">
    <property type="term" value="P:intracellular iron ion homeostasis"/>
    <property type="evidence" value="ECO:0007669"/>
    <property type="project" value="UniProtKB-KW"/>
</dbReference>
<comment type="subcellular location">
    <subcellularLocation>
        <location evidence="1">Membrane</location>
        <topology evidence="1">Multi-pass membrane protein</topology>
    </subcellularLocation>
</comment>
<feature type="region of interest" description="Disordered" evidence="11">
    <location>
        <begin position="33"/>
        <end position="53"/>
    </location>
</feature>
<feature type="domain" description="Cation efflux protein transmembrane" evidence="12">
    <location>
        <begin position="77"/>
        <end position="298"/>
    </location>
</feature>
<feature type="compositionally biased region" description="Basic residues" evidence="11">
    <location>
        <begin position="44"/>
        <end position="53"/>
    </location>
</feature>
<keyword evidence="4" id="KW-0813">Transport</keyword>
<evidence type="ECO:0000259" key="12">
    <source>
        <dbReference type="Pfam" id="PF01545"/>
    </source>
</evidence>
<dbReference type="InterPro" id="IPR002524">
    <property type="entry name" value="Cation_efflux"/>
</dbReference>
<evidence type="ECO:0000256" key="11">
    <source>
        <dbReference type="SAM" id="MobiDB-lite"/>
    </source>
</evidence>
<evidence type="ECO:0000256" key="7">
    <source>
        <dbReference type="ARBA" id="ARBA00022989"/>
    </source>
</evidence>
<reference evidence="13 14" key="1">
    <citation type="journal article" date="2023" name="Elife">
        <title>Identification of key yeast species and microbe-microbe interactions impacting larval growth of Drosophila in the wild.</title>
        <authorList>
            <person name="Mure A."/>
            <person name="Sugiura Y."/>
            <person name="Maeda R."/>
            <person name="Honda K."/>
            <person name="Sakurai N."/>
            <person name="Takahashi Y."/>
            <person name="Watada M."/>
            <person name="Katoh T."/>
            <person name="Gotoh A."/>
            <person name="Gotoh Y."/>
            <person name="Taniguchi I."/>
            <person name="Nakamura K."/>
            <person name="Hayashi T."/>
            <person name="Katayama T."/>
            <person name="Uemura T."/>
            <person name="Hattori Y."/>
        </authorList>
    </citation>
    <scope>NUCLEOTIDE SEQUENCE [LARGE SCALE GENOMIC DNA]</scope>
    <source>
        <strain evidence="13 14">KH-74</strain>
    </source>
</reference>
<comment type="caution">
    <text evidence="13">The sequence shown here is derived from an EMBL/GenBank/DDBJ whole genome shotgun (WGS) entry which is preliminary data.</text>
</comment>
<accession>A0AAV5RSV8</accession>
<keyword evidence="9" id="KW-0472">Membrane</keyword>
<keyword evidence="3" id="KW-0408">Iron</keyword>
<dbReference type="Pfam" id="PF01545">
    <property type="entry name" value="Cation_efflux"/>
    <property type="match status" value="1"/>
</dbReference>
<feature type="compositionally biased region" description="Basic residues" evidence="11">
    <location>
        <begin position="409"/>
        <end position="421"/>
    </location>
</feature>
<dbReference type="PANTHER" id="PTHR43840">
    <property type="entry name" value="MITOCHONDRIAL METAL TRANSPORTER 1-RELATED"/>
    <property type="match status" value="1"/>
</dbReference>
<keyword evidence="6" id="KW-0812">Transmembrane</keyword>
<dbReference type="InterPro" id="IPR058533">
    <property type="entry name" value="Cation_efflux_TM"/>
</dbReference>
<organism evidence="13 14">
    <name type="scientific">Maudiozyma humilis</name>
    <name type="common">Sour dough yeast</name>
    <name type="synonym">Kazachstania humilis</name>
    <dbReference type="NCBI Taxonomy" id="51915"/>
    <lineage>
        <taxon>Eukaryota</taxon>
        <taxon>Fungi</taxon>
        <taxon>Dikarya</taxon>
        <taxon>Ascomycota</taxon>
        <taxon>Saccharomycotina</taxon>
        <taxon>Saccharomycetes</taxon>
        <taxon>Saccharomycetales</taxon>
        <taxon>Saccharomycetaceae</taxon>
        <taxon>Maudiozyma</taxon>
    </lineage>
</organism>
<protein>
    <recommendedName>
        <fullName evidence="12">Cation efflux protein transmembrane domain-containing protein</fullName>
    </recommendedName>
</protein>
<dbReference type="InterPro" id="IPR050291">
    <property type="entry name" value="CDF_Transporter"/>
</dbReference>
<keyword evidence="7" id="KW-1133">Transmembrane helix</keyword>
<evidence type="ECO:0000313" key="13">
    <source>
        <dbReference type="EMBL" id="GMM54540.1"/>
    </source>
</evidence>
<dbReference type="AlphaFoldDB" id="A0AAV5RSV8"/>
<dbReference type="GO" id="GO:0016020">
    <property type="term" value="C:membrane"/>
    <property type="evidence" value="ECO:0007669"/>
    <property type="project" value="UniProtKB-SubCell"/>
</dbReference>
<gene>
    <name evidence="13" type="ORF">DAKH74_011560</name>
</gene>
<evidence type="ECO:0000256" key="1">
    <source>
        <dbReference type="ARBA" id="ARBA00004141"/>
    </source>
</evidence>
<evidence type="ECO:0000256" key="4">
    <source>
        <dbReference type="ARBA" id="ARBA00022448"/>
    </source>
</evidence>
<keyword evidence="3" id="KW-0409">Iron storage</keyword>